<evidence type="ECO:0000313" key="2">
    <source>
        <dbReference type="Proteomes" id="UP000222950"/>
    </source>
</evidence>
<organism evidence="1 2">
    <name type="scientific">Ralstonia phage RP31</name>
    <dbReference type="NCBI Taxonomy" id="1923890"/>
    <lineage>
        <taxon>Viruses</taxon>
        <taxon>Duplodnaviria</taxon>
        <taxon>Heunggongvirae</taxon>
        <taxon>Uroviricota</taxon>
        <taxon>Caudoviricetes</taxon>
        <taxon>Chimalliviridae</taxon>
        <taxon>Ripduovirus</taxon>
        <taxon>Ripduovirus RP12</taxon>
    </lineage>
</organism>
<name>A0A1L7N280_9CAUD</name>
<protein>
    <submittedName>
        <fullName evidence="1">Uncharacterized protein</fullName>
    </submittedName>
</protein>
<proteinExistence type="predicted"/>
<dbReference type="Proteomes" id="UP000222950">
    <property type="component" value="Segment"/>
</dbReference>
<reference evidence="1 2" key="1">
    <citation type="submission" date="2016-12" db="EMBL/GenBank/DDBJ databases">
        <title>Characterization of two jumbo phages RP12 and RP31 infecting the phytopathogen Ralstonia solanacearum.</title>
        <authorList>
            <person name="Kawasaki T."/>
            <person name="Yoshikawa G."/>
            <person name="Ogata H."/>
            <person name="Yamada T."/>
        </authorList>
    </citation>
    <scope>NUCLEOTIDE SEQUENCE [LARGE SCALE GENOMIC DNA]</scope>
    <source>
        <strain evidence="1 2">RP31</strain>
    </source>
</reference>
<evidence type="ECO:0000313" key="1">
    <source>
        <dbReference type="EMBL" id="BAW19544.1"/>
    </source>
</evidence>
<accession>A0A1L7N280</accession>
<sequence>MDKKELMDFVSHQVAHAVEDAAGSPVLINRTVGEAMRHIGSFLEMSASPYLPVRQDEILVRPEPLGAGERDAVLLITRTLPSDNSYLVMARSQTENGVRRFSLMAYQQDNFNLTKTKFLTLPKEVGSEIIRQLGQIITGDGAILLQCVMAKDFFPETPAEEQPLTPAAASIAAAAPITKTGGLPAVAEPDLL</sequence>
<dbReference type="EMBL" id="AP017925">
    <property type="protein sequence ID" value="BAW19544.1"/>
    <property type="molecule type" value="Genomic_DNA"/>
</dbReference>